<dbReference type="PROSITE" id="PS51782">
    <property type="entry name" value="LYSM"/>
    <property type="match status" value="1"/>
</dbReference>
<dbReference type="EMBL" id="AWYA01000128">
    <property type="protein sequence ID" value="KIC04121.1"/>
    <property type="molecule type" value="Genomic_DNA"/>
</dbReference>
<reference evidence="3 4" key="1">
    <citation type="journal article" date="2015" name="BMC Microbiol.">
        <title>Lactobacillus ruminis strains cluster according to their mammalian gut source.</title>
        <authorList>
            <person name="O' Donnell M.M."/>
            <person name="Harris H.M."/>
            <person name="Lynch D.B."/>
            <person name="Ross R.P."/>
            <person name="O'Toole P.W."/>
        </authorList>
    </citation>
    <scope>NUCLEOTIDE SEQUENCE [LARGE SCALE GENOMIC DNA]</scope>
    <source>
        <strain evidence="3 4">DPC 6832</strain>
    </source>
</reference>
<evidence type="ECO:0000256" key="1">
    <source>
        <dbReference type="SAM" id="MobiDB-lite"/>
    </source>
</evidence>
<dbReference type="SMART" id="SM00257">
    <property type="entry name" value="LysM"/>
    <property type="match status" value="1"/>
</dbReference>
<evidence type="ECO:0000259" key="2">
    <source>
        <dbReference type="PROSITE" id="PS51782"/>
    </source>
</evidence>
<evidence type="ECO:0000313" key="3">
    <source>
        <dbReference type="EMBL" id="KIC04121.1"/>
    </source>
</evidence>
<accession>A0A837DSS5</accession>
<sequence length="214" mass="23435">MKKKGRLKMTVENTQAVDQSAYLQVLNQANAGSQATQAQQFSNTLKKIQVKYGDTVSELAEQYGTTTDAIVQANNLRDPNFILAGQNLVIPAKGQSVQAVSQAQTVESASVSSKAGTYVQSTGNSSSSESDVSAVGTNESSAEASARAWIVQRESGGDYNARNGKYIGKYQLDRSYLNGDYSPANQEKTAERYVKQRYGSWVNAQKHWQTHNWY</sequence>
<gene>
    <name evidence="3" type="ORF">LRN_0845</name>
</gene>
<evidence type="ECO:0000313" key="4">
    <source>
        <dbReference type="Proteomes" id="UP000031011"/>
    </source>
</evidence>
<proteinExistence type="predicted"/>
<dbReference type="Proteomes" id="UP000031011">
    <property type="component" value="Unassembled WGS sequence"/>
</dbReference>
<name>A0A837DSS5_9LACO</name>
<protein>
    <submittedName>
        <fullName evidence="3">LysM domain protein</fullName>
    </submittedName>
</protein>
<feature type="domain" description="LysM" evidence="2">
    <location>
        <begin position="46"/>
        <end position="90"/>
    </location>
</feature>
<feature type="compositionally biased region" description="Low complexity" evidence="1">
    <location>
        <begin position="121"/>
        <end position="133"/>
    </location>
</feature>
<organism evidence="3 4">
    <name type="scientific">Ligilactobacillus ruminis DPC 6832</name>
    <dbReference type="NCBI Taxonomy" id="1402208"/>
    <lineage>
        <taxon>Bacteria</taxon>
        <taxon>Bacillati</taxon>
        <taxon>Bacillota</taxon>
        <taxon>Bacilli</taxon>
        <taxon>Lactobacillales</taxon>
        <taxon>Lactobacillaceae</taxon>
        <taxon>Ligilactobacillus</taxon>
    </lineage>
</organism>
<dbReference type="SUPFAM" id="SSF54106">
    <property type="entry name" value="LysM domain"/>
    <property type="match status" value="1"/>
</dbReference>
<dbReference type="AlphaFoldDB" id="A0A837DSS5"/>
<dbReference type="Pfam" id="PF01476">
    <property type="entry name" value="LysM"/>
    <property type="match status" value="1"/>
</dbReference>
<feature type="region of interest" description="Disordered" evidence="1">
    <location>
        <begin position="113"/>
        <end position="138"/>
    </location>
</feature>
<dbReference type="InterPro" id="IPR018392">
    <property type="entry name" value="LysM"/>
</dbReference>
<dbReference type="InterPro" id="IPR036779">
    <property type="entry name" value="LysM_dom_sf"/>
</dbReference>
<dbReference type="Gene3D" id="3.10.350.10">
    <property type="entry name" value="LysM domain"/>
    <property type="match status" value="1"/>
</dbReference>
<comment type="caution">
    <text evidence="3">The sequence shown here is derived from an EMBL/GenBank/DDBJ whole genome shotgun (WGS) entry which is preliminary data.</text>
</comment>
<dbReference type="CDD" id="cd00118">
    <property type="entry name" value="LysM"/>
    <property type="match status" value="1"/>
</dbReference>